<keyword evidence="4" id="KW-0808">Transferase</keyword>
<name>A0ABR1JR56_9AGAR</name>
<dbReference type="PANTHER" id="PTHR13335:SF1">
    <property type="entry name" value="TARGET OF RAPAMYCIN COMPLEX 2 SUBUNIT MAPKAP1"/>
    <property type="match status" value="1"/>
</dbReference>
<accession>A0ABR1JR56</accession>
<comment type="similarity">
    <text evidence="1">Belongs to the SIN1 family.</text>
</comment>
<dbReference type="Proteomes" id="UP001498398">
    <property type="component" value="Unassembled WGS sequence"/>
</dbReference>
<dbReference type="InterPro" id="IPR008828">
    <property type="entry name" value="Sin1/Avo1"/>
</dbReference>
<feature type="region of interest" description="Disordered" evidence="2">
    <location>
        <begin position="1"/>
        <end position="32"/>
    </location>
</feature>
<evidence type="ECO:0000256" key="2">
    <source>
        <dbReference type="SAM" id="MobiDB-lite"/>
    </source>
</evidence>
<dbReference type="GO" id="GO:0016301">
    <property type="term" value="F:kinase activity"/>
    <property type="evidence" value="ECO:0007669"/>
    <property type="project" value="UniProtKB-KW"/>
</dbReference>
<sequence>MFALRPRPPPVRKDKSSARSVSGTRYPHGIDDTIPITKKETHLTSDGEIIGDLHLHNASFSTYNDRDFSYTPSNVYFRSPSPSDFSCPLRKAMLLSGVLEEIPSMSDELLNAPHSNLSFTRRPVPDISREPPESALTNLLNSPSPPVINPFSCLTGPLPSGEDLINIRVYFPHAESPKGKFLEFKVEKEAEVDRLIVLALWTYWEMAWFPPLPVNHIDDSNSPRVSTLSKFLNAKLHRATSLWTLRIVKDDFLDYATEAPDASDKVKVLDSEEYALVPRESAGPFGDVGGSLSSTKPAQSRSSKGSRTPRRYSNPGPSSIKKRLSHVRELSLPFRRGSIASENLDYSYDARRMRCFAIALRSKSGDQTRPMDILIPLNSTVEDLLQSACRAMGVKHPEKYTLTALDVRNCYQAIPLEWNVSKFKTNTQFVLVKC</sequence>
<reference evidence="4 5" key="1">
    <citation type="submission" date="2024-01" db="EMBL/GenBank/DDBJ databases">
        <title>A draft genome for the cacao thread blight pathogen Marasmiellus scandens.</title>
        <authorList>
            <person name="Baruah I.K."/>
            <person name="Leung J."/>
            <person name="Bukari Y."/>
            <person name="Amoako-Attah I."/>
            <person name="Meinhardt L.W."/>
            <person name="Bailey B.A."/>
            <person name="Cohen S.P."/>
        </authorList>
    </citation>
    <scope>NUCLEOTIDE SEQUENCE [LARGE SCALE GENOMIC DNA]</scope>
    <source>
        <strain evidence="4 5">GH-19</strain>
    </source>
</reference>
<protein>
    <submittedName>
        <fullName evidence="4">Component of a membrane-bound complex containing the Tor2p kinase</fullName>
    </submittedName>
</protein>
<organism evidence="4 5">
    <name type="scientific">Marasmiellus scandens</name>
    <dbReference type="NCBI Taxonomy" id="2682957"/>
    <lineage>
        <taxon>Eukaryota</taxon>
        <taxon>Fungi</taxon>
        <taxon>Dikarya</taxon>
        <taxon>Basidiomycota</taxon>
        <taxon>Agaricomycotina</taxon>
        <taxon>Agaricomycetes</taxon>
        <taxon>Agaricomycetidae</taxon>
        <taxon>Agaricales</taxon>
        <taxon>Marasmiineae</taxon>
        <taxon>Omphalotaceae</taxon>
        <taxon>Marasmiellus</taxon>
    </lineage>
</organism>
<dbReference type="PANTHER" id="PTHR13335">
    <property type="entry name" value="TARGET OF RAPAMYCIN COMPLEX 2 SUBUNIT MAPKAP1"/>
    <property type="match status" value="1"/>
</dbReference>
<evidence type="ECO:0000313" key="5">
    <source>
        <dbReference type="Proteomes" id="UP001498398"/>
    </source>
</evidence>
<dbReference type="Pfam" id="PF16978">
    <property type="entry name" value="CRIM"/>
    <property type="match status" value="1"/>
</dbReference>
<comment type="caution">
    <text evidence="4">The sequence shown here is derived from an EMBL/GenBank/DDBJ whole genome shotgun (WGS) entry which is preliminary data.</text>
</comment>
<feature type="domain" description="CRIM" evidence="3">
    <location>
        <begin position="134"/>
        <end position="280"/>
    </location>
</feature>
<gene>
    <name evidence="4" type="primary">AVO1_2</name>
    <name evidence="4" type="ORF">VKT23_006046</name>
</gene>
<keyword evidence="4" id="KW-0418">Kinase</keyword>
<evidence type="ECO:0000256" key="1">
    <source>
        <dbReference type="ARBA" id="ARBA00009407"/>
    </source>
</evidence>
<keyword evidence="5" id="KW-1185">Reference proteome</keyword>
<dbReference type="InterPro" id="IPR031567">
    <property type="entry name" value="CRIM_dom"/>
</dbReference>
<feature type="compositionally biased region" description="Polar residues" evidence="2">
    <location>
        <begin position="291"/>
        <end position="306"/>
    </location>
</feature>
<proteinExistence type="inferred from homology"/>
<evidence type="ECO:0000313" key="4">
    <source>
        <dbReference type="EMBL" id="KAK7464840.1"/>
    </source>
</evidence>
<feature type="region of interest" description="Disordered" evidence="2">
    <location>
        <begin position="280"/>
        <end position="320"/>
    </location>
</feature>
<dbReference type="EMBL" id="JBANRG010000007">
    <property type="protein sequence ID" value="KAK7464840.1"/>
    <property type="molecule type" value="Genomic_DNA"/>
</dbReference>
<evidence type="ECO:0000259" key="3">
    <source>
        <dbReference type="Pfam" id="PF16978"/>
    </source>
</evidence>